<dbReference type="InterPro" id="IPR050469">
    <property type="entry name" value="Diguanylate_Cyclase"/>
</dbReference>
<dbReference type="OrthoDB" id="6358728at2"/>
<dbReference type="PROSITE" id="PS50887">
    <property type="entry name" value="GGDEF"/>
    <property type="match status" value="1"/>
</dbReference>
<dbReference type="RefSeq" id="WP_011399557.1">
    <property type="nucleotide sequence ID" value="NC_007645.1"/>
</dbReference>
<organism evidence="4 5">
    <name type="scientific">Hahella chejuensis (strain KCTC 2396)</name>
    <dbReference type="NCBI Taxonomy" id="349521"/>
    <lineage>
        <taxon>Bacteria</taxon>
        <taxon>Pseudomonadati</taxon>
        <taxon>Pseudomonadota</taxon>
        <taxon>Gammaproteobacteria</taxon>
        <taxon>Oceanospirillales</taxon>
        <taxon>Hahellaceae</taxon>
        <taxon>Hahella</taxon>
    </lineage>
</organism>
<dbReference type="Gene3D" id="3.30.70.270">
    <property type="match status" value="1"/>
</dbReference>
<feature type="domain" description="GGDEF" evidence="3">
    <location>
        <begin position="196"/>
        <end position="323"/>
    </location>
</feature>
<dbReference type="SMART" id="SM00267">
    <property type="entry name" value="GGDEF"/>
    <property type="match status" value="1"/>
</dbReference>
<dbReference type="GO" id="GO:0052621">
    <property type="term" value="F:diguanylate cyclase activity"/>
    <property type="evidence" value="ECO:0007669"/>
    <property type="project" value="UniProtKB-EC"/>
</dbReference>
<dbReference type="InterPro" id="IPR043128">
    <property type="entry name" value="Rev_trsase/Diguanyl_cyclase"/>
</dbReference>
<dbReference type="Pfam" id="PF00990">
    <property type="entry name" value="GGDEF"/>
    <property type="match status" value="1"/>
</dbReference>
<accession>Q2SA26</accession>
<dbReference type="Proteomes" id="UP000000238">
    <property type="component" value="Chromosome"/>
</dbReference>
<dbReference type="NCBIfam" id="TIGR00254">
    <property type="entry name" value="GGDEF"/>
    <property type="match status" value="1"/>
</dbReference>
<dbReference type="HOGENOM" id="CLU_820857_0_0_6"/>
<proteinExistence type="predicted"/>
<dbReference type="PANTHER" id="PTHR45138">
    <property type="entry name" value="REGULATORY COMPONENTS OF SENSORY TRANSDUCTION SYSTEM"/>
    <property type="match status" value="1"/>
</dbReference>
<name>Q2SA26_HAHCH</name>
<dbReference type="EMBL" id="CP000155">
    <property type="protein sequence ID" value="ABC32498.1"/>
    <property type="molecule type" value="Genomic_DNA"/>
</dbReference>
<dbReference type="AlphaFoldDB" id="Q2SA26"/>
<comment type="catalytic activity">
    <reaction evidence="2">
        <text>2 GTP = 3',3'-c-di-GMP + 2 diphosphate</text>
        <dbReference type="Rhea" id="RHEA:24898"/>
        <dbReference type="ChEBI" id="CHEBI:33019"/>
        <dbReference type="ChEBI" id="CHEBI:37565"/>
        <dbReference type="ChEBI" id="CHEBI:58805"/>
        <dbReference type="EC" id="2.7.7.65"/>
    </reaction>
</comment>
<dbReference type="STRING" id="349521.HCH_05848"/>
<gene>
    <name evidence="4" type="ordered locus">HCH_05848</name>
</gene>
<dbReference type="EC" id="2.7.7.65" evidence="1"/>
<evidence type="ECO:0000313" key="4">
    <source>
        <dbReference type="EMBL" id="ABC32498.1"/>
    </source>
</evidence>
<dbReference type="InterPro" id="IPR029787">
    <property type="entry name" value="Nucleotide_cyclase"/>
</dbReference>
<protein>
    <recommendedName>
        <fullName evidence="1">diguanylate cyclase</fullName>
        <ecNumber evidence="1">2.7.7.65</ecNumber>
    </recommendedName>
</protein>
<sequence>MTPVELNNQLRSKAYSLAAVVAALLALGAALFAEWLMAGVAGVFAGLLLANGKLNQRHGEQPAPLWLSHVIVVFLVIITLAAMVRYPGTAEQWCYIVPLIAFLIYRIQVATIVTSAYSIALALALIGYYQGPEKVQIFFIYLLSLAMSLAFVYLREIKEQQLKPLRRTDNLTLASTREYLAQDLDKEIQRSEREGTDLSILALSIDSNSLEHASADDKDHILHRLGRMLHENLRLFDSYYRYENVDFIILLPHCNSREATKKASQLRVKAKQALSTREITVTVSLGLATLNVGDTPETLIANARRALTFARNKGANQQTDFLEVESDGGATLAG</sequence>
<evidence type="ECO:0000313" key="5">
    <source>
        <dbReference type="Proteomes" id="UP000000238"/>
    </source>
</evidence>
<dbReference type="SUPFAM" id="SSF55073">
    <property type="entry name" value="Nucleotide cyclase"/>
    <property type="match status" value="1"/>
</dbReference>
<dbReference type="KEGG" id="hch:HCH_05848"/>
<evidence type="ECO:0000259" key="3">
    <source>
        <dbReference type="PROSITE" id="PS50887"/>
    </source>
</evidence>
<dbReference type="PANTHER" id="PTHR45138:SF9">
    <property type="entry name" value="DIGUANYLATE CYCLASE DGCM-RELATED"/>
    <property type="match status" value="1"/>
</dbReference>
<reference evidence="4 5" key="1">
    <citation type="journal article" date="2005" name="Nucleic Acids Res.">
        <title>Genomic blueprint of Hahella chejuensis, a marine microbe producing an algicidal agent.</title>
        <authorList>
            <person name="Jeong H."/>
            <person name="Yim J.H."/>
            <person name="Lee C."/>
            <person name="Choi S.-H."/>
            <person name="Park Y.K."/>
            <person name="Yoon S.H."/>
            <person name="Hur C.-G."/>
            <person name="Kang H.-Y."/>
            <person name="Kim D."/>
            <person name="Lee H.H."/>
            <person name="Park K.H."/>
            <person name="Park S.-H."/>
            <person name="Park H.-S."/>
            <person name="Lee H.K."/>
            <person name="Oh T.K."/>
            <person name="Kim J.F."/>
        </authorList>
    </citation>
    <scope>NUCLEOTIDE SEQUENCE [LARGE SCALE GENOMIC DNA]</scope>
    <source>
        <strain evidence="4 5">KCTC 2396</strain>
    </source>
</reference>
<evidence type="ECO:0000256" key="2">
    <source>
        <dbReference type="ARBA" id="ARBA00034247"/>
    </source>
</evidence>
<keyword evidence="5" id="KW-1185">Reference proteome</keyword>
<dbReference type="InterPro" id="IPR000160">
    <property type="entry name" value="GGDEF_dom"/>
</dbReference>
<evidence type="ECO:0000256" key="1">
    <source>
        <dbReference type="ARBA" id="ARBA00012528"/>
    </source>
</evidence>
<dbReference type="CDD" id="cd01949">
    <property type="entry name" value="GGDEF"/>
    <property type="match status" value="1"/>
</dbReference>
<dbReference type="eggNOG" id="COG3706">
    <property type="taxonomic scope" value="Bacteria"/>
</dbReference>